<dbReference type="InterPro" id="IPR006994">
    <property type="entry name" value="TCF25/Rqc1"/>
</dbReference>
<sequence>MSTRALRKLHGGQALPDLSHLVAGNENDEPVEEGEVSPVTLLSNSKKTRRKQLAEAVNPFDLLNNDEEGDNKEDSEDVDTQQHISDEGAVAKNREGRQPARKKKHKKKKNKSAGTQQNTPNNETFEDEIEASVREVNQLLGEVTQPVADGRELNSAEGSVYRNVLNVEHRYLNPTNEMRKMFGSRVVQTEDSRNRRQRNRVIRKNTYLVQAKDTWPHLGKTGLSMELVETNSSGQHFVFTHNKEYQKIQFQFLDAVESLNPQTIIDMANLYPYNVDTLLQVSEICKMSEDVQMAADFIERALYVFECAFHPLFSLTQGTARLSYKQQENRAFYIAVFRHLNFIGRRGCYRTALELCKLLLSFDPEGDPLGVLLMIDFFALRSEQYHFLIRLFQEWEAHRNLSQLPNFAMSVPLAMFHRAMEEKSDVSAADEMLQKSLIMFPALLYPLLDKCSVAPDSRVAEHSFFGPKAQLGQPKALEQLLSLYVGQTFSCWKNTEVMSWLERNVREVLHRVDLSDPLAEQCQKKRQRIYQGTPKNVHRHIMISDVHEARTALPPDLAHMPVMSYDPLPPADSVAAYTRPARPNRAQASSSTLSLFFQSLLPNFNPQETADQAIGATGSDGQNIREGIAHVMEAMRDLLTNIRPVPPPLENADRQDEEQHDINNDNGDGDYDQH</sequence>
<evidence type="ECO:0000313" key="3">
    <source>
        <dbReference type="Proteomes" id="UP001208570"/>
    </source>
</evidence>
<dbReference type="Proteomes" id="UP001208570">
    <property type="component" value="Unassembled WGS sequence"/>
</dbReference>
<dbReference type="PANTHER" id="PTHR22684:SF0">
    <property type="entry name" value="RIBOSOME QUALITY CONTROL COMPLEX SUBUNIT TCF25"/>
    <property type="match status" value="1"/>
</dbReference>
<reference evidence="2" key="1">
    <citation type="journal article" date="2023" name="Mol. Biol. Evol.">
        <title>Third-Generation Sequencing Reveals the Adaptive Role of the Epigenome in Three Deep-Sea Polychaetes.</title>
        <authorList>
            <person name="Perez M."/>
            <person name="Aroh O."/>
            <person name="Sun Y."/>
            <person name="Lan Y."/>
            <person name="Juniper S.K."/>
            <person name="Young C.R."/>
            <person name="Angers B."/>
            <person name="Qian P.Y."/>
        </authorList>
    </citation>
    <scope>NUCLEOTIDE SEQUENCE</scope>
    <source>
        <strain evidence="2">P08H-3</strain>
    </source>
</reference>
<feature type="compositionally biased region" description="Basic residues" evidence="1">
    <location>
        <begin position="1"/>
        <end position="10"/>
    </location>
</feature>
<evidence type="ECO:0008006" key="4">
    <source>
        <dbReference type="Google" id="ProtNLM"/>
    </source>
</evidence>
<dbReference type="PANTHER" id="PTHR22684">
    <property type="entry name" value="NULP1-RELATED"/>
    <property type="match status" value="1"/>
</dbReference>
<evidence type="ECO:0000256" key="1">
    <source>
        <dbReference type="SAM" id="MobiDB-lite"/>
    </source>
</evidence>
<protein>
    <recommendedName>
        <fullName evidence="4">Transcription factor 25</fullName>
    </recommendedName>
</protein>
<feature type="region of interest" description="Disordered" evidence="1">
    <location>
        <begin position="1"/>
        <end position="124"/>
    </location>
</feature>
<dbReference type="GO" id="GO:1990112">
    <property type="term" value="C:RQC complex"/>
    <property type="evidence" value="ECO:0007669"/>
    <property type="project" value="TreeGrafter"/>
</dbReference>
<feature type="compositionally biased region" description="Acidic residues" evidence="1">
    <location>
        <begin position="26"/>
        <end position="35"/>
    </location>
</feature>
<accession>A0AAD9JLK6</accession>
<evidence type="ECO:0000313" key="2">
    <source>
        <dbReference type="EMBL" id="KAK2155463.1"/>
    </source>
</evidence>
<feature type="compositionally biased region" description="Basic residues" evidence="1">
    <location>
        <begin position="99"/>
        <end position="111"/>
    </location>
</feature>
<feature type="region of interest" description="Disordered" evidence="1">
    <location>
        <begin position="642"/>
        <end position="674"/>
    </location>
</feature>
<proteinExistence type="predicted"/>
<name>A0AAD9JLK6_9ANNE</name>
<dbReference type="AlphaFoldDB" id="A0AAD9JLK6"/>
<gene>
    <name evidence="2" type="ORF">LSH36_239g00033</name>
</gene>
<feature type="compositionally biased region" description="Acidic residues" evidence="1">
    <location>
        <begin position="64"/>
        <end position="79"/>
    </location>
</feature>
<comment type="caution">
    <text evidence="2">The sequence shown here is derived from an EMBL/GenBank/DDBJ whole genome shotgun (WGS) entry which is preliminary data.</text>
</comment>
<keyword evidence="3" id="KW-1185">Reference proteome</keyword>
<dbReference type="Pfam" id="PF04910">
    <property type="entry name" value="Tcf25"/>
    <property type="match status" value="1"/>
</dbReference>
<dbReference type="EMBL" id="JAODUP010000239">
    <property type="protein sequence ID" value="KAK2155463.1"/>
    <property type="molecule type" value="Genomic_DNA"/>
</dbReference>
<organism evidence="2 3">
    <name type="scientific">Paralvinella palmiformis</name>
    <dbReference type="NCBI Taxonomy" id="53620"/>
    <lineage>
        <taxon>Eukaryota</taxon>
        <taxon>Metazoa</taxon>
        <taxon>Spiralia</taxon>
        <taxon>Lophotrochozoa</taxon>
        <taxon>Annelida</taxon>
        <taxon>Polychaeta</taxon>
        <taxon>Sedentaria</taxon>
        <taxon>Canalipalpata</taxon>
        <taxon>Terebellida</taxon>
        <taxon>Terebelliformia</taxon>
        <taxon>Alvinellidae</taxon>
        <taxon>Paralvinella</taxon>
    </lineage>
</organism>
<feature type="compositionally biased region" description="Polar residues" evidence="1">
    <location>
        <begin position="112"/>
        <end position="123"/>
    </location>
</feature>